<dbReference type="GO" id="GO:0016773">
    <property type="term" value="F:phosphotransferase activity, alcohol group as acceptor"/>
    <property type="evidence" value="ECO:0007669"/>
    <property type="project" value="UniProtKB-UniRule"/>
</dbReference>
<proteinExistence type="inferred from homology"/>
<dbReference type="PANTHER" id="PTHR30605">
    <property type="entry name" value="ANHYDRO-N-ACETYLMURAMIC ACID KINASE"/>
    <property type="match status" value="1"/>
</dbReference>
<keyword evidence="1" id="KW-0067">ATP-binding</keyword>
<dbReference type="PANTHER" id="PTHR30605:SF0">
    <property type="entry name" value="ANHYDRO-N-ACETYLMURAMIC ACID KINASE"/>
    <property type="match status" value="1"/>
</dbReference>
<evidence type="ECO:0000256" key="1">
    <source>
        <dbReference type="HAMAP-Rule" id="MF_01270"/>
    </source>
</evidence>
<dbReference type="GO" id="GO:0009254">
    <property type="term" value="P:peptidoglycan turnover"/>
    <property type="evidence" value="ECO:0007669"/>
    <property type="project" value="UniProtKB-UniRule"/>
</dbReference>
<dbReference type="InterPro" id="IPR043129">
    <property type="entry name" value="ATPase_NBD"/>
</dbReference>
<dbReference type="GO" id="GO:0016301">
    <property type="term" value="F:kinase activity"/>
    <property type="evidence" value="ECO:0007669"/>
    <property type="project" value="UniProtKB-KW"/>
</dbReference>
<reference evidence="2 3" key="1">
    <citation type="submission" date="2010-04" db="EMBL/GenBank/DDBJ databases">
        <title>The Genome Sequence of Escherichia coli H605.</title>
        <authorList>
            <consortium name="The Broad Institute Genome Sequencing Platform"/>
            <consortium name="The Broad Institute Genome Sequencing Center for Infectious Disease"/>
            <person name="Feldgarden M."/>
            <person name="Gordon D.M."/>
            <person name="Johnson J.R."/>
            <person name="Johnston B.D."/>
            <person name="Young S."/>
            <person name="Zeng Q."/>
            <person name="Koehrsen M."/>
            <person name="Alvarado L."/>
            <person name="Berlin A.M."/>
            <person name="Borenstein D."/>
            <person name="Chapman S.B."/>
            <person name="Chen Z."/>
            <person name="Engels R."/>
            <person name="Freedman E."/>
            <person name="Gellesch M."/>
            <person name="Goldberg J."/>
            <person name="Griggs A."/>
            <person name="Gujja S."/>
            <person name="Heilman E.R."/>
            <person name="Heiman D.I."/>
            <person name="Hepburn T.A."/>
            <person name="Howarth C."/>
            <person name="Jen D."/>
            <person name="Larson L."/>
            <person name="Mehta T."/>
            <person name="Park D."/>
            <person name="Pearson M."/>
            <person name="Richards J."/>
            <person name="Roberts A."/>
            <person name="Saif S."/>
            <person name="Shea T.D."/>
            <person name="Shenoy N."/>
            <person name="Sisk P."/>
            <person name="Stolte C."/>
            <person name="Sykes S.N."/>
            <person name="Walk T."/>
            <person name="White J."/>
            <person name="Yandava C."/>
            <person name="Haas B."/>
            <person name="Henn M.R."/>
            <person name="Nusbaum C."/>
            <person name="Birren B."/>
        </authorList>
    </citation>
    <scope>NUCLEOTIDE SEQUENCE [LARGE SCALE GENOMIC DNA]</scope>
    <source>
        <strain evidence="2 3">H605</strain>
    </source>
</reference>
<dbReference type="GO" id="GO:0005524">
    <property type="term" value="F:ATP binding"/>
    <property type="evidence" value="ECO:0007669"/>
    <property type="project" value="UniProtKB-UniRule"/>
</dbReference>
<comment type="pathway">
    <text evidence="1">Amino-sugar metabolism; 1,6-anhydro-N-acetylmuramate degradation.</text>
</comment>
<dbReference type="SUPFAM" id="SSF53067">
    <property type="entry name" value="Actin-like ATPase domain"/>
    <property type="match status" value="1"/>
</dbReference>
<comment type="catalytic activity">
    <reaction evidence="1">
        <text>1,6-anhydro-N-acetyl-beta-muramate + ATP + H2O = N-acetyl-D-muramate 6-phosphate + ADP + H(+)</text>
        <dbReference type="Rhea" id="RHEA:24952"/>
        <dbReference type="ChEBI" id="CHEBI:15377"/>
        <dbReference type="ChEBI" id="CHEBI:15378"/>
        <dbReference type="ChEBI" id="CHEBI:30616"/>
        <dbReference type="ChEBI" id="CHEBI:58690"/>
        <dbReference type="ChEBI" id="CHEBI:58722"/>
        <dbReference type="ChEBI" id="CHEBI:456216"/>
        <dbReference type="EC" id="2.7.1.170"/>
    </reaction>
</comment>
<feature type="binding site" evidence="1">
    <location>
        <begin position="24"/>
        <end position="31"/>
    </location>
    <ligand>
        <name>ATP</name>
        <dbReference type="ChEBI" id="CHEBI:30616"/>
    </ligand>
</feature>
<dbReference type="InterPro" id="IPR005338">
    <property type="entry name" value="Anhydro_N_Ac-Mur_kinase"/>
</dbReference>
<comment type="function">
    <text evidence="1">Catalyzes the specific phosphorylation of 1,6-anhydro-N-acetylmuramic acid (anhMurNAc) with the simultaneous cleavage of the 1,6-anhydro ring, generating MurNAc-6-P. Is required for the utilization of anhMurNAc either imported from the medium or derived from its own cell wall murein, and thus plays a role in cell wall recycling.</text>
</comment>
<comment type="similarity">
    <text evidence="1">Belongs to the anhydro-N-acetylmuramic acid kinase family.</text>
</comment>
<keyword evidence="1" id="KW-0547">Nucleotide-binding</keyword>
<sequence>MERKRQVEKGWTMKSGRFIGVMSGTSLDGVDVVLATIDEHRVAQLASLSWPIPPSLKQAVLDICQGQQLTLSQFGQLDTQLGRLFADAVNALLKQENLQPKDIVAIGCHGQTVWHEPTGVAPHTLQIGDNNQIVAHTGITVVGDFRRRDIALGGQGAPLVPAFHHALLAHPTERRMVLNIGGIANLSLLIPGQPVGGYDTGPGNMLMDAWIWRQAGKPYDKDAEWARGGKVILPLLQNMLSDAYFSQSAPKSTGREYFNYGWLERHLRHFPGVDARDVQATLAELTAVTISEQVLLSGGCDRLMVCGGGSRNPLVMTRLAALLPGTEVTTTDAVGISGDDMEALAFAWLAWRTLAGLPGNLPSVTGASEATVLGAIFPANPRYQS</sequence>
<dbReference type="EC" id="2.7.1.170" evidence="1"/>
<evidence type="ECO:0000313" key="2">
    <source>
        <dbReference type="EMBL" id="OSL50309.1"/>
    </source>
</evidence>
<dbReference type="NCBIfam" id="NF007148">
    <property type="entry name" value="PRK09585.3-2"/>
    <property type="match status" value="1"/>
</dbReference>
<keyword evidence="1" id="KW-0119">Carbohydrate metabolism</keyword>
<protein>
    <recommendedName>
        <fullName evidence="1">Anhydro-N-acetylmuramic acid kinase</fullName>
        <ecNumber evidence="1">2.7.1.170</ecNumber>
    </recommendedName>
    <alternativeName>
        <fullName evidence="1">AnhMurNAc kinase</fullName>
    </alternativeName>
</protein>
<keyword evidence="1" id="KW-0808">Transferase</keyword>
<dbReference type="Proteomes" id="UP000243401">
    <property type="component" value="Unassembled WGS sequence"/>
</dbReference>
<dbReference type="HAMAP" id="MF_01270">
    <property type="entry name" value="AnhMurNAc_kinase"/>
    <property type="match status" value="1"/>
</dbReference>
<dbReference type="GO" id="GO:0097175">
    <property type="term" value="P:1,6-anhydro-N-acetyl-beta-muramic acid catabolic process"/>
    <property type="evidence" value="ECO:0007669"/>
    <property type="project" value="UniProtKB-UniRule"/>
</dbReference>
<name>A0AAJ3P1G1_ECOLX</name>
<dbReference type="Pfam" id="PF03702">
    <property type="entry name" value="AnmK"/>
    <property type="match status" value="1"/>
</dbReference>
<dbReference type="GO" id="GO:0006040">
    <property type="term" value="P:amino sugar metabolic process"/>
    <property type="evidence" value="ECO:0007669"/>
    <property type="project" value="InterPro"/>
</dbReference>
<evidence type="ECO:0000313" key="3">
    <source>
        <dbReference type="Proteomes" id="UP000243401"/>
    </source>
</evidence>
<dbReference type="Gene3D" id="3.30.420.40">
    <property type="match status" value="2"/>
</dbReference>
<comment type="caution">
    <text evidence="2">The sequence shown here is derived from an EMBL/GenBank/DDBJ whole genome shotgun (WGS) entry which is preliminary data.</text>
</comment>
<organism evidence="2 3">
    <name type="scientific">Escherichia coli H605</name>
    <dbReference type="NCBI Taxonomy" id="656410"/>
    <lineage>
        <taxon>Bacteria</taxon>
        <taxon>Pseudomonadati</taxon>
        <taxon>Pseudomonadota</taxon>
        <taxon>Gammaproteobacteria</taxon>
        <taxon>Enterobacterales</taxon>
        <taxon>Enterobacteriaceae</taxon>
        <taxon>Escherichia</taxon>
    </lineage>
</organism>
<gene>
    <name evidence="1" type="primary">anmK</name>
    <name evidence="2" type="ORF">EATG_01183</name>
</gene>
<dbReference type="EMBL" id="ADJX01000002">
    <property type="protein sequence ID" value="OSL50309.1"/>
    <property type="molecule type" value="Genomic_DNA"/>
</dbReference>
<dbReference type="NCBIfam" id="NF007138">
    <property type="entry name" value="PRK09585.1-1"/>
    <property type="match status" value="1"/>
</dbReference>
<dbReference type="CDD" id="cd24050">
    <property type="entry name" value="ASKHA_NBD_ANMK"/>
    <property type="match status" value="1"/>
</dbReference>
<dbReference type="NCBIfam" id="NF007139">
    <property type="entry name" value="PRK09585.1-3"/>
    <property type="match status" value="1"/>
</dbReference>
<keyword evidence="1 2" id="KW-0418">Kinase</keyword>
<accession>A0AAJ3P1G1</accession>
<comment type="pathway">
    <text evidence="1">Cell wall biogenesis; peptidoglycan recycling.</text>
</comment>
<dbReference type="AlphaFoldDB" id="A0AAJ3P1G1"/>